<evidence type="ECO:0000313" key="1">
    <source>
        <dbReference type="EMBL" id="CAH0019238.1"/>
    </source>
</evidence>
<dbReference type="EMBL" id="CABFNQ020000553">
    <property type="protein sequence ID" value="CAH0019238.1"/>
    <property type="molecule type" value="Genomic_DNA"/>
</dbReference>
<proteinExistence type="predicted"/>
<keyword evidence="2" id="KW-1185">Reference proteome</keyword>
<protein>
    <submittedName>
        <fullName evidence="1">Uncharacterized protein</fullName>
    </submittedName>
</protein>
<name>A0A9N9YFG6_9HYPO</name>
<organism evidence="1 2">
    <name type="scientific">Clonostachys rhizophaga</name>
    <dbReference type="NCBI Taxonomy" id="160324"/>
    <lineage>
        <taxon>Eukaryota</taxon>
        <taxon>Fungi</taxon>
        <taxon>Dikarya</taxon>
        <taxon>Ascomycota</taxon>
        <taxon>Pezizomycotina</taxon>
        <taxon>Sordariomycetes</taxon>
        <taxon>Hypocreomycetidae</taxon>
        <taxon>Hypocreales</taxon>
        <taxon>Bionectriaceae</taxon>
        <taxon>Clonostachys</taxon>
    </lineage>
</organism>
<evidence type="ECO:0000313" key="2">
    <source>
        <dbReference type="Proteomes" id="UP000696573"/>
    </source>
</evidence>
<dbReference type="Proteomes" id="UP000696573">
    <property type="component" value="Unassembled WGS sequence"/>
</dbReference>
<accession>A0A9N9YFG6</accession>
<gene>
    <name evidence="1" type="ORF">CRHIZ90672A_00012390</name>
</gene>
<comment type="caution">
    <text evidence="1">The sequence shown here is derived from an EMBL/GenBank/DDBJ whole genome shotgun (WGS) entry which is preliminary data.</text>
</comment>
<sequence length="89" mass="9925">MSVIVMGLAPRSLAGLQQKVLEVISPKYPGSDTLRAAILQLKAGFKEHEFGMVLPLKLFIGHSASIKSKDHRYRDMSSMKLLRQKTNNT</sequence>
<dbReference type="AlphaFoldDB" id="A0A9N9YFG6"/>
<reference evidence="1" key="1">
    <citation type="submission" date="2021-10" db="EMBL/GenBank/DDBJ databases">
        <authorList>
            <person name="Piombo E."/>
        </authorList>
    </citation>
    <scope>NUCLEOTIDE SEQUENCE</scope>
</reference>